<evidence type="ECO:0000313" key="3">
    <source>
        <dbReference type="Proteomes" id="UP001151760"/>
    </source>
</evidence>
<comment type="caution">
    <text evidence="2">The sequence shown here is derived from an EMBL/GenBank/DDBJ whole genome shotgun (WGS) entry which is preliminary data.</text>
</comment>
<accession>A0ABQ5H4H0</accession>
<keyword evidence="1" id="KW-0175">Coiled coil</keyword>
<reference evidence="2" key="2">
    <citation type="submission" date="2022-01" db="EMBL/GenBank/DDBJ databases">
        <authorList>
            <person name="Yamashiro T."/>
            <person name="Shiraishi A."/>
            <person name="Satake H."/>
            <person name="Nakayama K."/>
        </authorList>
    </citation>
    <scope>NUCLEOTIDE SEQUENCE</scope>
</reference>
<sequence>MHLKPNHHYYSRPAPSAITVPPTINSYEEEGVCEIPHICNQEELLMAQERYKDAKKEAKEAATQVKEKAYEELYKKLDSKEGANDIFRIAKARERRRRDVGDIRFIKDEGELDGHEEVEDPCIVSYSDCYYSRINKMEVRIALQKMGRNKAVGPDQIPLKAWRCLGDKGITWLASLFNKTFTSAKMPEE</sequence>
<evidence type="ECO:0000313" key="2">
    <source>
        <dbReference type="EMBL" id="GJT82731.1"/>
    </source>
</evidence>
<feature type="coiled-coil region" evidence="1">
    <location>
        <begin position="44"/>
        <end position="71"/>
    </location>
</feature>
<organism evidence="2 3">
    <name type="scientific">Tanacetum coccineum</name>
    <dbReference type="NCBI Taxonomy" id="301880"/>
    <lineage>
        <taxon>Eukaryota</taxon>
        <taxon>Viridiplantae</taxon>
        <taxon>Streptophyta</taxon>
        <taxon>Embryophyta</taxon>
        <taxon>Tracheophyta</taxon>
        <taxon>Spermatophyta</taxon>
        <taxon>Magnoliopsida</taxon>
        <taxon>eudicotyledons</taxon>
        <taxon>Gunneridae</taxon>
        <taxon>Pentapetalae</taxon>
        <taxon>asterids</taxon>
        <taxon>campanulids</taxon>
        <taxon>Asterales</taxon>
        <taxon>Asteraceae</taxon>
        <taxon>Asteroideae</taxon>
        <taxon>Anthemideae</taxon>
        <taxon>Anthemidinae</taxon>
        <taxon>Tanacetum</taxon>
    </lineage>
</organism>
<reference evidence="2" key="1">
    <citation type="journal article" date="2022" name="Int. J. Mol. Sci.">
        <title>Draft Genome of Tanacetum Coccineum: Genomic Comparison of Closely Related Tanacetum-Family Plants.</title>
        <authorList>
            <person name="Yamashiro T."/>
            <person name="Shiraishi A."/>
            <person name="Nakayama K."/>
            <person name="Satake H."/>
        </authorList>
    </citation>
    <scope>NUCLEOTIDE SEQUENCE</scope>
</reference>
<gene>
    <name evidence="2" type="ORF">Tco_1057073</name>
</gene>
<dbReference type="Proteomes" id="UP001151760">
    <property type="component" value="Unassembled WGS sequence"/>
</dbReference>
<keyword evidence="3" id="KW-1185">Reference proteome</keyword>
<proteinExistence type="predicted"/>
<protein>
    <submittedName>
        <fullName evidence="2">Uncharacterized protein</fullName>
    </submittedName>
</protein>
<evidence type="ECO:0000256" key="1">
    <source>
        <dbReference type="SAM" id="Coils"/>
    </source>
</evidence>
<name>A0ABQ5H4H0_9ASTR</name>
<dbReference type="EMBL" id="BQNB010019195">
    <property type="protein sequence ID" value="GJT82731.1"/>
    <property type="molecule type" value="Genomic_DNA"/>
</dbReference>